<dbReference type="Pfam" id="PF13714">
    <property type="entry name" value="PEP_mutase"/>
    <property type="match status" value="1"/>
</dbReference>
<evidence type="ECO:0000313" key="2">
    <source>
        <dbReference type="Proteomes" id="UP000677082"/>
    </source>
</evidence>
<dbReference type="CDD" id="cd00377">
    <property type="entry name" value="ICL_PEPM"/>
    <property type="match status" value="1"/>
</dbReference>
<proteinExistence type="predicted"/>
<evidence type="ECO:0008006" key="3">
    <source>
        <dbReference type="Google" id="ProtNLM"/>
    </source>
</evidence>
<reference evidence="1 2" key="1">
    <citation type="submission" date="2021-03" db="EMBL/GenBank/DDBJ databases">
        <title>Whole genome shotgun sequence of Actinoplanes toevensis NBRC 105298.</title>
        <authorList>
            <person name="Komaki H."/>
            <person name="Tamura T."/>
        </authorList>
    </citation>
    <scope>NUCLEOTIDE SEQUENCE [LARGE SCALE GENOMIC DNA]</scope>
    <source>
        <strain evidence="1 2">NBRC 105298</strain>
    </source>
</reference>
<dbReference type="EMBL" id="BOQN01000048">
    <property type="protein sequence ID" value="GIM91453.1"/>
    <property type="molecule type" value="Genomic_DNA"/>
</dbReference>
<evidence type="ECO:0000313" key="1">
    <source>
        <dbReference type="EMBL" id="GIM91453.1"/>
    </source>
</evidence>
<sequence>MRVADVADRPMVANSASVVLAGTQTLRPGRVVAKTVQVTEKAALLRSLHVPGAPLVLANAWDAASARIAEEAGSPVVATTSAGVAWSLGAPDGDTLDRDLAVDAVRRVVAAVSVPVTADIESGFGEDPTGVAETVRRMVAAGAAGINLEDSVRPIPEYVARLTAARAAAPAEVLFINARIDTYLRGSGDLEETVARAGAYLAAGADGIFVPGAVDPAVVAALVERIPAPLNILVWPGAPTVTELAKLGVARVSLGSGVAEAAYAVMRRAVREALSSGTYTSIADAIAYGDLNGLIGDGRP</sequence>
<organism evidence="1 2">
    <name type="scientific">Paractinoplanes toevensis</name>
    <dbReference type="NCBI Taxonomy" id="571911"/>
    <lineage>
        <taxon>Bacteria</taxon>
        <taxon>Bacillati</taxon>
        <taxon>Actinomycetota</taxon>
        <taxon>Actinomycetes</taxon>
        <taxon>Micromonosporales</taxon>
        <taxon>Micromonosporaceae</taxon>
        <taxon>Paractinoplanes</taxon>
    </lineage>
</organism>
<comment type="caution">
    <text evidence="1">The sequence shown here is derived from an EMBL/GenBank/DDBJ whole genome shotgun (WGS) entry which is preliminary data.</text>
</comment>
<dbReference type="InterPro" id="IPR040442">
    <property type="entry name" value="Pyrv_kinase-like_dom_sf"/>
</dbReference>
<dbReference type="PANTHER" id="PTHR42905:SF16">
    <property type="entry name" value="CARBOXYPHOSPHONOENOLPYRUVATE PHOSPHONOMUTASE-LIKE PROTEIN (AFU_ORTHOLOGUE AFUA_5G07230)"/>
    <property type="match status" value="1"/>
</dbReference>
<dbReference type="GO" id="GO:0003824">
    <property type="term" value="F:catalytic activity"/>
    <property type="evidence" value="ECO:0007669"/>
    <property type="project" value="InterPro"/>
</dbReference>
<name>A0A919T9Q4_9ACTN</name>
<dbReference type="InterPro" id="IPR015813">
    <property type="entry name" value="Pyrv/PenolPyrv_kinase-like_dom"/>
</dbReference>
<protein>
    <recommendedName>
        <fullName evidence="3">Isocitrate lyase/phosphoenolpyruvate mutase family protein</fullName>
    </recommendedName>
</protein>
<dbReference type="InterPro" id="IPR039556">
    <property type="entry name" value="ICL/PEPM"/>
</dbReference>
<dbReference type="Gene3D" id="3.20.20.60">
    <property type="entry name" value="Phosphoenolpyruvate-binding domains"/>
    <property type="match status" value="1"/>
</dbReference>
<gene>
    <name evidence="1" type="ORF">Ato02nite_032460</name>
</gene>
<dbReference type="Proteomes" id="UP000677082">
    <property type="component" value="Unassembled WGS sequence"/>
</dbReference>
<dbReference type="AlphaFoldDB" id="A0A919T9Q4"/>
<dbReference type="SUPFAM" id="SSF51621">
    <property type="entry name" value="Phosphoenolpyruvate/pyruvate domain"/>
    <property type="match status" value="1"/>
</dbReference>
<accession>A0A919T9Q4</accession>
<keyword evidence="2" id="KW-1185">Reference proteome</keyword>
<dbReference type="PANTHER" id="PTHR42905">
    <property type="entry name" value="PHOSPHOENOLPYRUVATE CARBOXYLASE"/>
    <property type="match status" value="1"/>
</dbReference>